<comment type="caution">
    <text evidence="2">The sequence shown here is derived from an EMBL/GenBank/DDBJ whole genome shotgun (WGS) entry which is preliminary data.</text>
</comment>
<organism evidence="2 3">
    <name type="scientific">Diceros bicornis minor</name>
    <name type="common">South-central black rhinoceros</name>
    <dbReference type="NCBI Taxonomy" id="77932"/>
    <lineage>
        <taxon>Eukaryota</taxon>
        <taxon>Metazoa</taxon>
        <taxon>Chordata</taxon>
        <taxon>Craniata</taxon>
        <taxon>Vertebrata</taxon>
        <taxon>Euteleostomi</taxon>
        <taxon>Mammalia</taxon>
        <taxon>Eutheria</taxon>
        <taxon>Laurasiatheria</taxon>
        <taxon>Perissodactyla</taxon>
        <taxon>Rhinocerotidae</taxon>
        <taxon>Diceros</taxon>
    </lineage>
</organism>
<evidence type="ECO:0000256" key="1">
    <source>
        <dbReference type="SAM" id="MobiDB-lite"/>
    </source>
</evidence>
<gene>
    <name evidence="2" type="ORF">HPG69_008987</name>
</gene>
<keyword evidence="3" id="KW-1185">Reference proteome</keyword>
<feature type="region of interest" description="Disordered" evidence="1">
    <location>
        <begin position="24"/>
        <end position="46"/>
    </location>
</feature>
<sequence>MRGGAPAAAGSAVRTPGATVAAVASPGGPAALRGVRGPAGRSDLARGWPRLSLPRWVLDSRGRGDMEPSPATGGSETTRLVSSRDRGGAGGGLRLKR</sequence>
<name>A0A7J7EC99_DICBM</name>
<dbReference type="Proteomes" id="UP000551758">
    <property type="component" value="Unassembled WGS sequence"/>
</dbReference>
<evidence type="ECO:0000313" key="3">
    <source>
        <dbReference type="Proteomes" id="UP000551758"/>
    </source>
</evidence>
<feature type="compositionally biased region" description="Polar residues" evidence="1">
    <location>
        <begin position="72"/>
        <end position="81"/>
    </location>
</feature>
<feature type="compositionally biased region" description="Gly residues" evidence="1">
    <location>
        <begin position="88"/>
        <end position="97"/>
    </location>
</feature>
<feature type="region of interest" description="Disordered" evidence="1">
    <location>
        <begin position="59"/>
        <end position="97"/>
    </location>
</feature>
<evidence type="ECO:0000313" key="2">
    <source>
        <dbReference type="EMBL" id="KAF5913036.1"/>
    </source>
</evidence>
<protein>
    <submittedName>
        <fullName evidence="2">Uncharacterized protein</fullName>
    </submittedName>
</protein>
<dbReference type="AlphaFoldDB" id="A0A7J7EC99"/>
<accession>A0A7J7EC99</accession>
<reference evidence="2 3" key="1">
    <citation type="journal article" date="2020" name="Mol. Biol. Evol.">
        <title>Interspecific Gene Flow and the Evolution of Specialization in Black and White Rhinoceros.</title>
        <authorList>
            <person name="Moodley Y."/>
            <person name="Westbury M.V."/>
            <person name="Russo I.M."/>
            <person name="Gopalakrishnan S."/>
            <person name="Rakotoarivelo A."/>
            <person name="Olsen R.A."/>
            <person name="Prost S."/>
            <person name="Tunstall T."/>
            <person name="Ryder O.A."/>
            <person name="Dalen L."/>
            <person name="Bruford M.W."/>
        </authorList>
    </citation>
    <scope>NUCLEOTIDE SEQUENCE [LARGE SCALE GENOMIC DNA]</scope>
    <source>
        <strain evidence="2">SBR-YM</strain>
        <tissue evidence="2">Skin</tissue>
    </source>
</reference>
<dbReference type="EMBL" id="JACDTQ010003659">
    <property type="protein sequence ID" value="KAF5913036.1"/>
    <property type="molecule type" value="Genomic_DNA"/>
</dbReference>
<proteinExistence type="predicted"/>